<dbReference type="SMART" id="SM00219">
    <property type="entry name" value="TyrKc"/>
    <property type="match status" value="1"/>
</dbReference>
<dbReference type="EMBL" id="VOIH02000011">
    <property type="protein sequence ID" value="KAF3433874.1"/>
    <property type="molecule type" value="Genomic_DNA"/>
</dbReference>
<keyword evidence="2" id="KW-0808">Transferase</keyword>
<evidence type="ECO:0000256" key="1">
    <source>
        <dbReference type="ARBA" id="ARBA00004479"/>
    </source>
</evidence>
<dbReference type="GO" id="GO:0004674">
    <property type="term" value="F:protein serine/threonine kinase activity"/>
    <property type="evidence" value="ECO:0007669"/>
    <property type="project" value="UniProtKB-KW"/>
</dbReference>
<keyword evidence="5" id="KW-1133">Transmembrane helix</keyword>
<proteinExistence type="predicted"/>
<organism evidence="10 11">
    <name type="scientific">Rhamnella rubrinervis</name>
    <dbReference type="NCBI Taxonomy" id="2594499"/>
    <lineage>
        <taxon>Eukaryota</taxon>
        <taxon>Viridiplantae</taxon>
        <taxon>Streptophyta</taxon>
        <taxon>Embryophyta</taxon>
        <taxon>Tracheophyta</taxon>
        <taxon>Spermatophyta</taxon>
        <taxon>Magnoliopsida</taxon>
        <taxon>eudicotyledons</taxon>
        <taxon>Gunneridae</taxon>
        <taxon>Pentapetalae</taxon>
        <taxon>rosids</taxon>
        <taxon>fabids</taxon>
        <taxon>Rosales</taxon>
        <taxon>Rhamnaceae</taxon>
        <taxon>rhamnoid group</taxon>
        <taxon>Rhamneae</taxon>
        <taxon>Rhamnella</taxon>
    </lineage>
</organism>
<keyword evidence="6" id="KW-0472">Membrane</keyword>
<dbReference type="Pfam" id="PF07714">
    <property type="entry name" value="PK_Tyr_Ser-Thr"/>
    <property type="match status" value="1"/>
</dbReference>
<dbReference type="InterPro" id="IPR020635">
    <property type="entry name" value="Tyr_kinase_cat_dom"/>
</dbReference>
<keyword evidence="4" id="KW-0732">Signal</keyword>
<keyword evidence="3" id="KW-0812">Transmembrane</keyword>
<dbReference type="Proteomes" id="UP000796880">
    <property type="component" value="Unassembled WGS sequence"/>
</dbReference>
<dbReference type="SUPFAM" id="SSF56112">
    <property type="entry name" value="Protein kinase-like (PK-like)"/>
    <property type="match status" value="1"/>
</dbReference>
<gene>
    <name evidence="10" type="ORF">FNV43_RR24977</name>
</gene>
<dbReference type="InterPro" id="IPR000719">
    <property type="entry name" value="Prot_kinase_dom"/>
</dbReference>
<sequence length="153" mass="17132">MLAEGGFGKVYKGKLRSGHLAAIKLLGESKGDEQDFMNEVATIGRIHHINVVRLVGFCVDGTKRPLVYDFMPNGSLDKYIFSQEGKNILDYEVERSTFHEQSYRNAGRRSWLPTNASKAIFSQRSLEESNSSYSSSTISDDESDEISLISNEN</sequence>
<evidence type="ECO:0000259" key="9">
    <source>
        <dbReference type="PROSITE" id="PS50011"/>
    </source>
</evidence>
<evidence type="ECO:0000313" key="10">
    <source>
        <dbReference type="EMBL" id="KAF3433874.1"/>
    </source>
</evidence>
<dbReference type="OrthoDB" id="1915649at2759"/>
<feature type="compositionally biased region" description="Low complexity" evidence="8">
    <location>
        <begin position="128"/>
        <end position="138"/>
    </location>
</feature>
<dbReference type="InterPro" id="IPR001245">
    <property type="entry name" value="Ser-Thr/Tyr_kinase_cat_dom"/>
</dbReference>
<keyword evidence="7" id="KW-0325">Glycoprotein</keyword>
<dbReference type="Gene3D" id="1.10.510.10">
    <property type="entry name" value="Transferase(Phosphotransferase) domain 1"/>
    <property type="match status" value="1"/>
</dbReference>
<dbReference type="GO" id="GO:0016020">
    <property type="term" value="C:membrane"/>
    <property type="evidence" value="ECO:0007669"/>
    <property type="project" value="UniProtKB-SubCell"/>
</dbReference>
<dbReference type="InterPro" id="IPR045874">
    <property type="entry name" value="LRK10/LRL21-25-like"/>
</dbReference>
<comment type="subcellular location">
    <subcellularLocation>
        <location evidence="1">Membrane</location>
        <topology evidence="1">Single-pass type I membrane protein</topology>
    </subcellularLocation>
</comment>
<feature type="domain" description="Protein kinase" evidence="9">
    <location>
        <begin position="1"/>
        <end position="153"/>
    </location>
</feature>
<feature type="region of interest" description="Disordered" evidence="8">
    <location>
        <begin position="127"/>
        <end position="153"/>
    </location>
</feature>
<evidence type="ECO:0000256" key="5">
    <source>
        <dbReference type="ARBA" id="ARBA00022989"/>
    </source>
</evidence>
<evidence type="ECO:0000256" key="6">
    <source>
        <dbReference type="ARBA" id="ARBA00023136"/>
    </source>
</evidence>
<reference evidence="10" key="1">
    <citation type="submission" date="2020-03" db="EMBL/GenBank/DDBJ databases">
        <title>A high-quality chromosome-level genome assembly of a woody plant with both climbing and erect habits, Rhamnella rubrinervis.</title>
        <authorList>
            <person name="Lu Z."/>
            <person name="Yang Y."/>
            <person name="Zhu X."/>
            <person name="Sun Y."/>
        </authorList>
    </citation>
    <scope>NUCLEOTIDE SEQUENCE</scope>
    <source>
        <strain evidence="10">BYM</strain>
        <tissue evidence="10">Leaf</tissue>
    </source>
</reference>
<dbReference type="PANTHER" id="PTHR27009">
    <property type="entry name" value="RUST RESISTANCE KINASE LR10-RELATED"/>
    <property type="match status" value="1"/>
</dbReference>
<comment type="caution">
    <text evidence="10">The sequence shown here is derived from an EMBL/GenBank/DDBJ whole genome shotgun (WGS) entry which is preliminary data.</text>
</comment>
<protein>
    <recommendedName>
        <fullName evidence="9">Protein kinase domain-containing protein</fullName>
    </recommendedName>
</protein>
<evidence type="ECO:0000256" key="4">
    <source>
        <dbReference type="ARBA" id="ARBA00022729"/>
    </source>
</evidence>
<dbReference type="PROSITE" id="PS50011">
    <property type="entry name" value="PROTEIN_KINASE_DOM"/>
    <property type="match status" value="1"/>
</dbReference>
<evidence type="ECO:0000256" key="8">
    <source>
        <dbReference type="SAM" id="MobiDB-lite"/>
    </source>
</evidence>
<dbReference type="GO" id="GO:0005524">
    <property type="term" value="F:ATP binding"/>
    <property type="evidence" value="ECO:0007669"/>
    <property type="project" value="InterPro"/>
</dbReference>
<dbReference type="GO" id="GO:0004713">
    <property type="term" value="F:protein tyrosine kinase activity"/>
    <property type="evidence" value="ECO:0007669"/>
    <property type="project" value="InterPro"/>
</dbReference>
<evidence type="ECO:0000256" key="7">
    <source>
        <dbReference type="ARBA" id="ARBA00023180"/>
    </source>
</evidence>
<accession>A0A8K0DTC9</accession>
<dbReference type="InterPro" id="IPR011009">
    <property type="entry name" value="Kinase-like_dom_sf"/>
</dbReference>
<evidence type="ECO:0000313" key="11">
    <source>
        <dbReference type="Proteomes" id="UP000796880"/>
    </source>
</evidence>
<keyword evidence="2" id="KW-0418">Kinase</keyword>
<keyword evidence="2" id="KW-0723">Serine/threonine-protein kinase</keyword>
<evidence type="ECO:0000256" key="3">
    <source>
        <dbReference type="ARBA" id="ARBA00022692"/>
    </source>
</evidence>
<keyword evidence="11" id="KW-1185">Reference proteome</keyword>
<name>A0A8K0DTC9_9ROSA</name>
<dbReference type="AlphaFoldDB" id="A0A8K0DTC9"/>
<evidence type="ECO:0000256" key="2">
    <source>
        <dbReference type="ARBA" id="ARBA00022527"/>
    </source>
</evidence>